<keyword evidence="7" id="KW-0482">Metalloprotease</keyword>
<dbReference type="Gene3D" id="2.70.70.10">
    <property type="entry name" value="Glucose Permease (Domain IIA)"/>
    <property type="match status" value="1"/>
</dbReference>
<gene>
    <name evidence="11" type="ORF">FEF65_05630</name>
</gene>
<feature type="domain" description="Csd3-like second N-terminal" evidence="10">
    <location>
        <begin position="204"/>
        <end position="324"/>
    </location>
</feature>
<dbReference type="SUPFAM" id="SSF51261">
    <property type="entry name" value="Duplicated hybrid motif"/>
    <property type="match status" value="1"/>
</dbReference>
<dbReference type="AlphaFoldDB" id="A0A5R9GNJ0"/>
<sequence length="474" mass="52910">MKILPSDALTSKQSDLGLRQPWRELLSDFFKFGNSKSANDAEQPGQEDTQNGKLLALLSSGRHYLLAAIVLSVALVLLLIVGNNSHASVRLASAHEEWLPADTTTIDNTVEKKRVIQLQSGDHAVAGLQRLGFDLATSRRMVAVALPVYNLRDIRAGQKFKRIDSADAIDVYYNISGEERLHLHQQKDQEWQCTKEVREVLTRQRVVAGTIDDSLFGAADQAGMDQRTTMNLVDIFAWDIDFARDMRSGDSFDVVYEEHFDDEGNILDTTILAAEFVNQGTHYRAVRYVDSSDKAEYFTPDGKSMRKAYLKAPVKFSRISSRFQTRRLHPVLGYTRAHRGVDYAAPTGTPIHAIGDGYVSFAGWKNGFGRFILITHNNRNHATAYGHMHGFARNIKAGVRVKQGQVIGYVGMSGLATGPHLHFEFRVRGVAVNPLTVKHPPAQPVAGREYHRFQQQVAPLLTELDELQAQATWG</sequence>
<keyword evidence="8" id="KW-1133">Transmembrane helix</keyword>
<dbReference type="InterPro" id="IPR045834">
    <property type="entry name" value="Csd3_N2"/>
</dbReference>
<dbReference type="GO" id="GO:0006508">
    <property type="term" value="P:proteolysis"/>
    <property type="evidence" value="ECO:0007669"/>
    <property type="project" value="UniProtKB-KW"/>
</dbReference>
<dbReference type="Pfam" id="PF19425">
    <property type="entry name" value="Csd3_N2"/>
    <property type="match status" value="1"/>
</dbReference>
<dbReference type="Pfam" id="PF01551">
    <property type="entry name" value="Peptidase_M23"/>
    <property type="match status" value="1"/>
</dbReference>
<accession>A0A5R9GNJ0</accession>
<dbReference type="GO" id="GO:0046872">
    <property type="term" value="F:metal ion binding"/>
    <property type="evidence" value="ECO:0007669"/>
    <property type="project" value="UniProtKB-KW"/>
</dbReference>
<keyword evidence="5" id="KW-0378">Hydrolase</keyword>
<evidence type="ECO:0000313" key="11">
    <source>
        <dbReference type="EMBL" id="TLS67926.1"/>
    </source>
</evidence>
<keyword evidence="4" id="KW-0479">Metal-binding</keyword>
<feature type="transmembrane region" description="Helical" evidence="8">
    <location>
        <begin position="63"/>
        <end position="82"/>
    </location>
</feature>
<dbReference type="CDD" id="cd12797">
    <property type="entry name" value="M23_peptidase"/>
    <property type="match status" value="1"/>
</dbReference>
<dbReference type="InterPro" id="IPR011055">
    <property type="entry name" value="Dup_hybrid_motif"/>
</dbReference>
<reference evidence="11 12" key="1">
    <citation type="journal article" date="2019" name="Appl. Environ. Microbiol.">
        <title>Environmental Evidence and Genomic Insight of Iron-oxidizing Bacteria Preference Towards More Corrosion Resistant Stainless Steel at Higher Salinities.</title>
        <authorList>
            <person name="Garrison C.E."/>
            <person name="Price K.A."/>
            <person name="Field E.K."/>
        </authorList>
    </citation>
    <scope>NUCLEOTIDE SEQUENCE [LARGE SCALE GENOMIC DNA]</scope>
    <source>
        <strain evidence="11 12">P3</strain>
    </source>
</reference>
<keyword evidence="8" id="KW-0812">Transmembrane</keyword>
<dbReference type="Proteomes" id="UP000306585">
    <property type="component" value="Unassembled WGS sequence"/>
</dbReference>
<dbReference type="PANTHER" id="PTHR21666">
    <property type="entry name" value="PEPTIDASE-RELATED"/>
    <property type="match status" value="1"/>
</dbReference>
<evidence type="ECO:0000256" key="2">
    <source>
        <dbReference type="ARBA" id="ARBA00004196"/>
    </source>
</evidence>
<comment type="caution">
    <text evidence="11">The sequence shown here is derived from an EMBL/GenBank/DDBJ whole genome shotgun (WGS) entry which is preliminary data.</text>
</comment>
<dbReference type="EMBL" id="VBRY01000004">
    <property type="protein sequence ID" value="TLS67926.1"/>
    <property type="molecule type" value="Genomic_DNA"/>
</dbReference>
<evidence type="ECO:0000256" key="8">
    <source>
        <dbReference type="SAM" id="Phobius"/>
    </source>
</evidence>
<dbReference type="GO" id="GO:0030313">
    <property type="term" value="C:cell envelope"/>
    <property type="evidence" value="ECO:0007669"/>
    <property type="project" value="UniProtKB-SubCell"/>
</dbReference>
<dbReference type="Gene3D" id="3.10.450.350">
    <property type="match status" value="1"/>
</dbReference>
<evidence type="ECO:0000259" key="9">
    <source>
        <dbReference type="Pfam" id="PF01551"/>
    </source>
</evidence>
<keyword evidence="3" id="KW-0645">Protease</keyword>
<name>A0A5R9GNJ0_9PROT</name>
<evidence type="ECO:0000313" key="12">
    <source>
        <dbReference type="Proteomes" id="UP000306585"/>
    </source>
</evidence>
<evidence type="ECO:0000259" key="10">
    <source>
        <dbReference type="Pfam" id="PF19425"/>
    </source>
</evidence>
<evidence type="ECO:0000256" key="7">
    <source>
        <dbReference type="ARBA" id="ARBA00023049"/>
    </source>
</evidence>
<organism evidence="11 12">
    <name type="scientific">Mariprofundus erugo</name>
    <dbReference type="NCBI Taxonomy" id="2528639"/>
    <lineage>
        <taxon>Bacteria</taxon>
        <taxon>Pseudomonadati</taxon>
        <taxon>Pseudomonadota</taxon>
        <taxon>Candidatius Mariprofundia</taxon>
        <taxon>Mariprofundales</taxon>
        <taxon>Mariprofundaceae</taxon>
        <taxon>Mariprofundus</taxon>
    </lineage>
</organism>
<evidence type="ECO:0000256" key="3">
    <source>
        <dbReference type="ARBA" id="ARBA00022670"/>
    </source>
</evidence>
<comment type="subcellular location">
    <subcellularLocation>
        <location evidence="2">Cell envelope</location>
    </subcellularLocation>
</comment>
<evidence type="ECO:0000256" key="1">
    <source>
        <dbReference type="ARBA" id="ARBA00001947"/>
    </source>
</evidence>
<dbReference type="GO" id="GO:0004222">
    <property type="term" value="F:metalloendopeptidase activity"/>
    <property type="evidence" value="ECO:0007669"/>
    <property type="project" value="TreeGrafter"/>
</dbReference>
<feature type="domain" description="M23ase beta-sheet core" evidence="9">
    <location>
        <begin position="337"/>
        <end position="434"/>
    </location>
</feature>
<protein>
    <submittedName>
        <fullName evidence="11">M23 family peptidase</fullName>
    </submittedName>
</protein>
<evidence type="ECO:0000256" key="6">
    <source>
        <dbReference type="ARBA" id="ARBA00022833"/>
    </source>
</evidence>
<dbReference type="InterPro" id="IPR050570">
    <property type="entry name" value="Cell_wall_metabolism_enzyme"/>
</dbReference>
<keyword evidence="12" id="KW-1185">Reference proteome</keyword>
<keyword evidence="8" id="KW-0472">Membrane</keyword>
<evidence type="ECO:0000256" key="4">
    <source>
        <dbReference type="ARBA" id="ARBA00022723"/>
    </source>
</evidence>
<dbReference type="InterPro" id="IPR016047">
    <property type="entry name" value="M23ase_b-sheet_dom"/>
</dbReference>
<evidence type="ECO:0000256" key="5">
    <source>
        <dbReference type="ARBA" id="ARBA00022801"/>
    </source>
</evidence>
<proteinExistence type="predicted"/>
<dbReference type="PANTHER" id="PTHR21666:SF288">
    <property type="entry name" value="CELL DIVISION PROTEIN YTFB"/>
    <property type="match status" value="1"/>
</dbReference>
<keyword evidence="6" id="KW-0862">Zinc</keyword>
<comment type="cofactor">
    <cofactor evidence="1">
        <name>Zn(2+)</name>
        <dbReference type="ChEBI" id="CHEBI:29105"/>
    </cofactor>
</comment>